<dbReference type="Proteomes" id="UP000294614">
    <property type="component" value="Unassembled WGS sequence"/>
</dbReference>
<dbReference type="PANTHER" id="PTHR33383">
    <property type="entry name" value="MEMBRANE PROTEIN INSERTION EFFICIENCY FACTOR-RELATED"/>
    <property type="match status" value="1"/>
</dbReference>
<name>A0A4R1KAU8_9BACT</name>
<keyword evidence="1" id="KW-0472">Membrane</keyword>
<dbReference type="Pfam" id="PF01809">
    <property type="entry name" value="YidD"/>
    <property type="match status" value="1"/>
</dbReference>
<dbReference type="InterPro" id="IPR002696">
    <property type="entry name" value="Membr_insert_effic_factor_YidD"/>
</dbReference>
<accession>A0A4R1KAU8</accession>
<dbReference type="RefSeq" id="WP_243640884.1">
    <property type="nucleotide sequence ID" value="NZ_JAJUHT010000003.1"/>
</dbReference>
<protein>
    <recommendedName>
        <fullName evidence="1">Putative membrane protein insertion efficiency factor</fullName>
    </recommendedName>
</protein>
<keyword evidence="1" id="KW-1003">Cell membrane</keyword>
<evidence type="ECO:0000256" key="1">
    <source>
        <dbReference type="HAMAP-Rule" id="MF_00386"/>
    </source>
</evidence>
<gene>
    <name evidence="2" type="ORF">C8D98_0066</name>
</gene>
<sequence>MDIKLPILFLIRLYKIFISPLLGNRCRFYPSCSDYAAEALRKKGLIKGSLMAVWRILRCSPLSKGGYDPVK</sequence>
<evidence type="ECO:0000313" key="3">
    <source>
        <dbReference type="Proteomes" id="UP000294614"/>
    </source>
</evidence>
<organism evidence="2 3">
    <name type="scientific">Seleniivibrio woodruffii</name>
    <dbReference type="NCBI Taxonomy" id="1078050"/>
    <lineage>
        <taxon>Bacteria</taxon>
        <taxon>Pseudomonadati</taxon>
        <taxon>Deferribacterota</taxon>
        <taxon>Deferribacteres</taxon>
        <taxon>Deferribacterales</taxon>
        <taxon>Geovibrionaceae</taxon>
        <taxon>Seleniivibrio</taxon>
    </lineage>
</organism>
<dbReference type="NCBIfam" id="TIGR00278">
    <property type="entry name" value="membrane protein insertion efficiency factor YidD"/>
    <property type="match status" value="1"/>
</dbReference>
<comment type="subcellular location">
    <subcellularLocation>
        <location evidence="1">Cell membrane</location>
        <topology evidence="1">Peripheral membrane protein</topology>
        <orientation evidence="1">Cytoplasmic side</orientation>
    </subcellularLocation>
</comment>
<comment type="similarity">
    <text evidence="1">Belongs to the UPF0161 family.</text>
</comment>
<evidence type="ECO:0000313" key="2">
    <source>
        <dbReference type="EMBL" id="TCK61565.1"/>
    </source>
</evidence>
<dbReference type="EMBL" id="SMGG01000003">
    <property type="protein sequence ID" value="TCK61565.1"/>
    <property type="molecule type" value="Genomic_DNA"/>
</dbReference>
<proteinExistence type="inferred from homology"/>
<reference evidence="2 3" key="1">
    <citation type="submission" date="2019-03" db="EMBL/GenBank/DDBJ databases">
        <title>Genomic Encyclopedia of Type Strains, Phase IV (KMG-IV): sequencing the most valuable type-strain genomes for metagenomic binning, comparative biology and taxonomic classification.</title>
        <authorList>
            <person name="Goeker M."/>
        </authorList>
    </citation>
    <scope>NUCLEOTIDE SEQUENCE [LARGE SCALE GENOMIC DNA]</scope>
    <source>
        <strain evidence="2 3">DSM 24984</strain>
    </source>
</reference>
<dbReference type="GO" id="GO:0005886">
    <property type="term" value="C:plasma membrane"/>
    <property type="evidence" value="ECO:0007669"/>
    <property type="project" value="UniProtKB-SubCell"/>
</dbReference>
<keyword evidence="3" id="KW-1185">Reference proteome</keyword>
<dbReference type="HAMAP" id="MF_00386">
    <property type="entry name" value="UPF0161_YidD"/>
    <property type="match status" value="1"/>
</dbReference>
<dbReference type="PANTHER" id="PTHR33383:SF1">
    <property type="entry name" value="MEMBRANE PROTEIN INSERTION EFFICIENCY FACTOR-RELATED"/>
    <property type="match status" value="1"/>
</dbReference>
<comment type="caution">
    <text evidence="2">The sequence shown here is derived from an EMBL/GenBank/DDBJ whole genome shotgun (WGS) entry which is preliminary data.</text>
</comment>
<comment type="function">
    <text evidence="1">Could be involved in insertion of integral membrane proteins into the membrane.</text>
</comment>
<dbReference type="SMART" id="SM01234">
    <property type="entry name" value="Haemolytic"/>
    <property type="match status" value="1"/>
</dbReference>
<dbReference type="AlphaFoldDB" id="A0A4R1KAU8"/>